<evidence type="ECO:0000259" key="7">
    <source>
        <dbReference type="Pfam" id="PF04024"/>
    </source>
</evidence>
<keyword evidence="9" id="KW-1185">Reference proteome</keyword>
<dbReference type="InterPro" id="IPR007168">
    <property type="entry name" value="Phageshock_PspC_N"/>
</dbReference>
<evidence type="ECO:0000256" key="5">
    <source>
        <dbReference type="ARBA" id="ARBA00023136"/>
    </source>
</evidence>
<reference evidence="9" key="2">
    <citation type="submission" date="2023-07" db="EMBL/GenBank/DDBJ databases">
        <title>Identification and characterization of horizontal gene transfer across gut microbiota members of farm animals based on homology search.</title>
        <authorList>
            <person name="Schwarzerova J."/>
            <person name="Nykrynova M."/>
            <person name="Jureckova K."/>
            <person name="Cejkova D."/>
            <person name="Rychlik I."/>
        </authorList>
    </citation>
    <scope>NUCLEOTIDE SEQUENCE [LARGE SCALE GENOMIC DNA]</scope>
    <source>
        <strain evidence="9">ET4</strain>
    </source>
</reference>
<feature type="domain" description="Phage shock protein PspC N-terminal" evidence="7">
    <location>
        <begin position="6"/>
        <end position="64"/>
    </location>
</feature>
<sequence length="71" mass="8271">MEQEKKKMERPRKDRILAGVCAAIANYFGWDPTLVRIVYALLTVFTAFSGFIIYFILLLIIPEEPNRFFGK</sequence>
<dbReference type="InterPro" id="IPR052027">
    <property type="entry name" value="PspC"/>
</dbReference>
<evidence type="ECO:0000256" key="3">
    <source>
        <dbReference type="ARBA" id="ARBA00022692"/>
    </source>
</evidence>
<dbReference type="Proteomes" id="UP001228403">
    <property type="component" value="Unassembled WGS sequence"/>
</dbReference>
<comment type="subcellular location">
    <subcellularLocation>
        <location evidence="1">Cell membrane</location>
        <topology evidence="1">Single-pass membrane protein</topology>
    </subcellularLocation>
</comment>
<name>A0ABT7U962_9BACE</name>
<evidence type="ECO:0000313" key="8">
    <source>
        <dbReference type="EMBL" id="MDM8146406.1"/>
    </source>
</evidence>
<evidence type="ECO:0000313" key="9">
    <source>
        <dbReference type="Proteomes" id="UP001228403"/>
    </source>
</evidence>
<keyword evidence="5 6" id="KW-0472">Membrane</keyword>
<gene>
    <name evidence="8" type="ORF">QUW02_10840</name>
</gene>
<evidence type="ECO:0000256" key="1">
    <source>
        <dbReference type="ARBA" id="ARBA00004162"/>
    </source>
</evidence>
<organism evidence="8 9">
    <name type="scientific">Bacteroides eggerthii</name>
    <dbReference type="NCBI Taxonomy" id="28111"/>
    <lineage>
        <taxon>Bacteria</taxon>
        <taxon>Pseudomonadati</taxon>
        <taxon>Bacteroidota</taxon>
        <taxon>Bacteroidia</taxon>
        <taxon>Bacteroidales</taxon>
        <taxon>Bacteroidaceae</taxon>
        <taxon>Bacteroides</taxon>
    </lineage>
</organism>
<dbReference type="Pfam" id="PF04024">
    <property type="entry name" value="PspC"/>
    <property type="match status" value="1"/>
</dbReference>
<protein>
    <submittedName>
        <fullName evidence="8">PspC domain-containing protein</fullName>
    </submittedName>
</protein>
<keyword evidence="3 6" id="KW-0812">Transmembrane</keyword>
<dbReference type="PANTHER" id="PTHR33885:SF3">
    <property type="entry name" value="PHAGE SHOCK PROTEIN C"/>
    <property type="match status" value="1"/>
</dbReference>
<reference evidence="8 9" key="1">
    <citation type="submission" date="2023-06" db="EMBL/GenBank/DDBJ databases">
        <authorList>
            <person name="Zeman M."/>
            <person name="Kubasova T."/>
            <person name="Jahodarova E."/>
            <person name="Nykrynova M."/>
            <person name="Rychlik I."/>
        </authorList>
    </citation>
    <scope>NUCLEOTIDE SEQUENCE [LARGE SCALE GENOMIC DNA]</scope>
    <source>
        <strain evidence="8 9">ET4</strain>
    </source>
</reference>
<proteinExistence type="predicted"/>
<dbReference type="PANTHER" id="PTHR33885">
    <property type="entry name" value="PHAGE SHOCK PROTEIN C"/>
    <property type="match status" value="1"/>
</dbReference>
<keyword evidence="2" id="KW-1003">Cell membrane</keyword>
<keyword evidence="4 6" id="KW-1133">Transmembrane helix</keyword>
<accession>A0ABT7U962</accession>
<comment type="caution">
    <text evidence="8">The sequence shown here is derived from an EMBL/GenBank/DDBJ whole genome shotgun (WGS) entry which is preliminary data.</text>
</comment>
<evidence type="ECO:0000256" key="6">
    <source>
        <dbReference type="SAM" id="Phobius"/>
    </source>
</evidence>
<evidence type="ECO:0000256" key="4">
    <source>
        <dbReference type="ARBA" id="ARBA00022989"/>
    </source>
</evidence>
<evidence type="ECO:0000256" key="2">
    <source>
        <dbReference type="ARBA" id="ARBA00022475"/>
    </source>
</evidence>
<feature type="transmembrane region" description="Helical" evidence="6">
    <location>
        <begin position="36"/>
        <end position="61"/>
    </location>
</feature>
<dbReference type="EMBL" id="JAUDCF010000030">
    <property type="protein sequence ID" value="MDM8146406.1"/>
    <property type="molecule type" value="Genomic_DNA"/>
</dbReference>